<sequence>MQELFTFPTDELLQEYEVVVSISLNSETNNIEFEANQIKFQNLLKEAKEKLCETYDEKYCNSLLEKVQGLIDHTDFWRTMSQSAVFYITPDQVFYYRLSIPIHTGTVVSTQPYVLPLIANFQYVSYYHLLALSHDKFSIYNGRRNKIQKIELPDDAPDTLTKALGDELTGGELNVASYNGGLIGGGQGVFHGHNEKSSEKEIDQENYFRIVDNYVYEHFSKPTQLPLVLFSLTKNIADFDKLSKNEYLDKDTRIEASPSQLSFNDIQDQTSKVVDDIINRRYDKLVEKFNETTPKYKLEAQYHDLAMASIQGKIDTLLLEDDYQVFGTIDENGQYHEGPEKNQYVNQLVHNVLKTNGNVYVLDKASMPSDTGIAATLRF</sequence>
<protein>
    <recommendedName>
        <fullName evidence="1">Bacterial archaeo-eukaryotic release factor family 6 domain-containing protein</fullName>
    </recommendedName>
</protein>
<dbReference type="EMBL" id="BAAACW010000069">
    <property type="protein sequence ID" value="GAA0361012.1"/>
    <property type="molecule type" value="Genomic_DNA"/>
</dbReference>
<evidence type="ECO:0000259" key="1">
    <source>
        <dbReference type="Pfam" id="PF18848"/>
    </source>
</evidence>
<evidence type="ECO:0000313" key="3">
    <source>
        <dbReference type="Proteomes" id="UP001501166"/>
    </source>
</evidence>
<dbReference type="InterPro" id="IPR040628">
    <property type="entry name" value="BaeRF_family6"/>
</dbReference>
<accession>A0ABP3H7L8</accession>
<comment type="caution">
    <text evidence="2">The sequence shown here is derived from an EMBL/GenBank/DDBJ whole genome shotgun (WGS) entry which is preliminary data.</text>
</comment>
<dbReference type="RefSeq" id="WP_343754763.1">
    <property type="nucleotide sequence ID" value="NZ_BAAACW010000069.1"/>
</dbReference>
<feature type="domain" description="Bacterial archaeo-eukaryotic release factor family 6" evidence="1">
    <location>
        <begin position="126"/>
        <end position="275"/>
    </location>
</feature>
<dbReference type="Proteomes" id="UP001501166">
    <property type="component" value="Unassembled WGS sequence"/>
</dbReference>
<reference evidence="3" key="1">
    <citation type="journal article" date="2019" name="Int. J. Syst. Evol. Microbiol.">
        <title>The Global Catalogue of Microorganisms (GCM) 10K type strain sequencing project: providing services to taxonomists for standard genome sequencing and annotation.</title>
        <authorList>
            <consortium name="The Broad Institute Genomics Platform"/>
            <consortium name="The Broad Institute Genome Sequencing Center for Infectious Disease"/>
            <person name="Wu L."/>
            <person name="Ma J."/>
        </authorList>
    </citation>
    <scope>NUCLEOTIDE SEQUENCE [LARGE SCALE GENOMIC DNA]</scope>
    <source>
        <strain evidence="3">JCM 12662</strain>
    </source>
</reference>
<dbReference type="Pfam" id="PF18848">
    <property type="entry name" value="baeRF_family6"/>
    <property type="match status" value="1"/>
</dbReference>
<keyword evidence="3" id="KW-1185">Reference proteome</keyword>
<organism evidence="2 3">
    <name type="scientific">Alkalibacterium iburiense</name>
    <dbReference type="NCBI Taxonomy" id="290589"/>
    <lineage>
        <taxon>Bacteria</taxon>
        <taxon>Bacillati</taxon>
        <taxon>Bacillota</taxon>
        <taxon>Bacilli</taxon>
        <taxon>Lactobacillales</taxon>
        <taxon>Carnobacteriaceae</taxon>
        <taxon>Alkalibacterium</taxon>
    </lineage>
</organism>
<proteinExistence type="predicted"/>
<gene>
    <name evidence="2" type="ORF">GCM10008932_12100</name>
</gene>
<name>A0ABP3H7L8_9LACT</name>
<evidence type="ECO:0000313" key="2">
    <source>
        <dbReference type="EMBL" id="GAA0361012.1"/>
    </source>
</evidence>